<name>A0A133UMW5_9EURY</name>
<feature type="compositionally biased region" description="Acidic residues" evidence="1">
    <location>
        <begin position="75"/>
        <end position="88"/>
    </location>
</feature>
<keyword evidence="4" id="KW-1185">Reference proteome</keyword>
<evidence type="ECO:0000256" key="1">
    <source>
        <dbReference type="SAM" id="MobiDB-lite"/>
    </source>
</evidence>
<evidence type="ECO:0000313" key="3">
    <source>
        <dbReference type="EMBL" id="KXA95480.1"/>
    </source>
</evidence>
<gene>
    <name evidence="3" type="ORF">AKJ36_00540</name>
</gene>
<accession>A0A133UMW5</accession>
<sequence>MSRVLGGLLCIGSGLIAVAHIYFGYITGNSLVPPQGLAFALPVTAMLLVATGLGFWLGWIMATTKEAEPAQAPTVDEEDLSEGEAGEE</sequence>
<protein>
    <submittedName>
        <fullName evidence="3">Uncharacterized protein</fullName>
    </submittedName>
</protein>
<feature type="transmembrane region" description="Helical" evidence="2">
    <location>
        <begin position="35"/>
        <end position="57"/>
    </location>
</feature>
<keyword evidence="2" id="KW-0472">Membrane</keyword>
<dbReference type="AlphaFoldDB" id="A0A133UMW5"/>
<keyword evidence="2" id="KW-0812">Transmembrane</keyword>
<dbReference type="EMBL" id="LHXQ01000003">
    <property type="protein sequence ID" value="KXA95480.1"/>
    <property type="molecule type" value="Genomic_DNA"/>
</dbReference>
<reference evidence="3 4" key="1">
    <citation type="journal article" date="2016" name="Sci. Rep.">
        <title>Metabolic traits of an uncultured archaeal lineage -MSBL1- from brine pools of the Red Sea.</title>
        <authorList>
            <person name="Mwirichia R."/>
            <person name="Alam I."/>
            <person name="Rashid M."/>
            <person name="Vinu M."/>
            <person name="Ba-Alawi W."/>
            <person name="Anthony Kamau A."/>
            <person name="Kamanda Ngugi D."/>
            <person name="Goker M."/>
            <person name="Klenk H.P."/>
            <person name="Bajic V."/>
            <person name="Stingl U."/>
        </authorList>
    </citation>
    <scope>NUCLEOTIDE SEQUENCE [LARGE SCALE GENOMIC DNA]</scope>
    <source>
        <strain evidence="3">SCGC-AAA259I07</strain>
    </source>
</reference>
<organism evidence="3 4">
    <name type="scientific">candidate division MSBL1 archaeon SCGC-AAA259I07</name>
    <dbReference type="NCBI Taxonomy" id="1698266"/>
    <lineage>
        <taxon>Archaea</taxon>
        <taxon>Methanobacteriati</taxon>
        <taxon>Methanobacteriota</taxon>
        <taxon>candidate division MSBL1</taxon>
    </lineage>
</organism>
<proteinExistence type="predicted"/>
<dbReference type="Proteomes" id="UP000070155">
    <property type="component" value="Unassembled WGS sequence"/>
</dbReference>
<feature type="region of interest" description="Disordered" evidence="1">
    <location>
        <begin position="66"/>
        <end position="88"/>
    </location>
</feature>
<comment type="caution">
    <text evidence="3">The sequence shown here is derived from an EMBL/GenBank/DDBJ whole genome shotgun (WGS) entry which is preliminary data.</text>
</comment>
<evidence type="ECO:0000313" key="4">
    <source>
        <dbReference type="Proteomes" id="UP000070155"/>
    </source>
</evidence>
<keyword evidence="2" id="KW-1133">Transmembrane helix</keyword>
<evidence type="ECO:0000256" key="2">
    <source>
        <dbReference type="SAM" id="Phobius"/>
    </source>
</evidence>